<dbReference type="AlphaFoldDB" id="A0A0N7F3C6"/>
<sequence>MSRMVPRARFVKEDMTALDLPTGSFDAVTAFYSIGHIPRRPHAALFTRITRWLRPGGWFPAALACGSTDGVETTGSAPRVLQQS</sequence>
<dbReference type="Pfam" id="PF13649">
    <property type="entry name" value="Methyltransf_25"/>
    <property type="match status" value="1"/>
</dbReference>
<protein>
    <recommendedName>
        <fullName evidence="1">Methyltransferase domain-containing protein</fullName>
    </recommendedName>
</protein>
<dbReference type="SUPFAM" id="SSF53335">
    <property type="entry name" value="S-adenosyl-L-methionine-dependent methyltransferases"/>
    <property type="match status" value="1"/>
</dbReference>
<accession>A0A0N7F3C6</accession>
<reference evidence="2 3" key="1">
    <citation type="submission" date="2015-07" db="EMBL/GenBank/DDBJ databases">
        <title>Genome sequencing of Kibdelosporangium phytohabitans.</title>
        <authorList>
            <person name="Qin S."/>
            <person name="Xing K."/>
        </authorList>
    </citation>
    <scope>NUCLEOTIDE SEQUENCE [LARGE SCALE GENOMIC DNA]</scope>
    <source>
        <strain evidence="2 3">KLBMP1111</strain>
    </source>
</reference>
<dbReference type="CDD" id="cd02440">
    <property type="entry name" value="AdoMet_MTases"/>
    <property type="match status" value="1"/>
</dbReference>
<feature type="domain" description="Methyltransferase" evidence="1">
    <location>
        <begin position="6"/>
        <end position="57"/>
    </location>
</feature>
<gene>
    <name evidence="2" type="ORF">AOZ06_16250</name>
</gene>
<evidence type="ECO:0000313" key="2">
    <source>
        <dbReference type="EMBL" id="ALG08255.1"/>
    </source>
</evidence>
<organism evidence="2 3">
    <name type="scientific">Kibdelosporangium phytohabitans</name>
    <dbReference type="NCBI Taxonomy" id="860235"/>
    <lineage>
        <taxon>Bacteria</taxon>
        <taxon>Bacillati</taxon>
        <taxon>Actinomycetota</taxon>
        <taxon>Actinomycetes</taxon>
        <taxon>Pseudonocardiales</taxon>
        <taxon>Pseudonocardiaceae</taxon>
        <taxon>Kibdelosporangium</taxon>
    </lineage>
</organism>
<dbReference type="Gene3D" id="3.40.50.150">
    <property type="entry name" value="Vaccinia Virus protein VP39"/>
    <property type="match status" value="1"/>
</dbReference>
<evidence type="ECO:0000313" key="3">
    <source>
        <dbReference type="Proteomes" id="UP000063699"/>
    </source>
</evidence>
<dbReference type="KEGG" id="kphy:AOZ06_16250"/>
<dbReference type="InterPro" id="IPR041698">
    <property type="entry name" value="Methyltransf_25"/>
</dbReference>
<dbReference type="EMBL" id="CP012752">
    <property type="protein sequence ID" value="ALG08255.1"/>
    <property type="molecule type" value="Genomic_DNA"/>
</dbReference>
<evidence type="ECO:0000259" key="1">
    <source>
        <dbReference type="Pfam" id="PF13649"/>
    </source>
</evidence>
<dbReference type="Proteomes" id="UP000063699">
    <property type="component" value="Chromosome"/>
</dbReference>
<proteinExistence type="predicted"/>
<keyword evidence="3" id="KW-1185">Reference proteome</keyword>
<dbReference type="InterPro" id="IPR029063">
    <property type="entry name" value="SAM-dependent_MTases_sf"/>
</dbReference>
<name>A0A0N7F3C6_9PSEU</name>
<dbReference type="RefSeq" id="WP_054290162.1">
    <property type="nucleotide sequence ID" value="NZ_CP012752.1"/>
</dbReference>
<dbReference type="STRING" id="860235.AOZ06_16250"/>